<evidence type="ECO:0000313" key="1">
    <source>
        <dbReference type="EMBL" id="SDN14717.1"/>
    </source>
</evidence>
<dbReference type="RefSeq" id="WP_090707243.1">
    <property type="nucleotide sequence ID" value="NZ_FNHH01000050.1"/>
</dbReference>
<protein>
    <submittedName>
        <fullName evidence="1">Uncharacterized protein</fullName>
    </submittedName>
</protein>
<name>A0A1G9Z0J3_9SPHI</name>
<proteinExistence type="predicted"/>
<dbReference type="EMBL" id="FNHH01000050">
    <property type="protein sequence ID" value="SDN14717.1"/>
    <property type="molecule type" value="Genomic_DNA"/>
</dbReference>
<dbReference type="AlphaFoldDB" id="A0A1G9Z0J3"/>
<dbReference type="OrthoDB" id="5783711at2"/>
<dbReference type="Proteomes" id="UP000199226">
    <property type="component" value="Unassembled WGS sequence"/>
</dbReference>
<evidence type="ECO:0000313" key="2">
    <source>
        <dbReference type="Proteomes" id="UP000199226"/>
    </source>
</evidence>
<sequence>MDFNEHLKLSGWNYRIMELRGDELLNELNSCSRETVINWLQWNDRNGVYTDEQSMKEFGNILSREEGIEIMTRQILNS</sequence>
<organism evidence="1 2">
    <name type="scientific">Daejeonella rubra</name>
    <dbReference type="NCBI Taxonomy" id="990371"/>
    <lineage>
        <taxon>Bacteria</taxon>
        <taxon>Pseudomonadati</taxon>
        <taxon>Bacteroidota</taxon>
        <taxon>Sphingobacteriia</taxon>
        <taxon>Sphingobacteriales</taxon>
        <taxon>Sphingobacteriaceae</taxon>
        <taxon>Daejeonella</taxon>
    </lineage>
</organism>
<gene>
    <name evidence="1" type="ORF">SAMN05421813_1502</name>
</gene>
<keyword evidence="2" id="KW-1185">Reference proteome</keyword>
<accession>A0A1G9Z0J3</accession>
<reference evidence="2" key="1">
    <citation type="submission" date="2016-10" db="EMBL/GenBank/DDBJ databases">
        <authorList>
            <person name="Varghese N."/>
            <person name="Submissions S."/>
        </authorList>
    </citation>
    <scope>NUCLEOTIDE SEQUENCE [LARGE SCALE GENOMIC DNA]</scope>
    <source>
        <strain evidence="2">DSM 24536</strain>
    </source>
</reference>